<evidence type="ECO:0008006" key="7">
    <source>
        <dbReference type="Google" id="ProtNLM"/>
    </source>
</evidence>
<dbReference type="Proteomes" id="UP000183760">
    <property type="component" value="Unassembled WGS sequence"/>
</dbReference>
<reference evidence="4 5" key="1">
    <citation type="submission" date="2016-10" db="EMBL/GenBank/DDBJ databases">
        <authorList>
            <person name="Varghese N."/>
            <person name="Submissions S."/>
        </authorList>
    </citation>
    <scope>NUCLEOTIDE SEQUENCE [LARGE SCALE GENOMIC DNA]</scope>
    <source>
        <strain evidence="4 5">DSM 16525</strain>
    </source>
</reference>
<organism evidence="3 6">
    <name type="scientific">Myxococcus fulvus</name>
    <dbReference type="NCBI Taxonomy" id="33"/>
    <lineage>
        <taxon>Bacteria</taxon>
        <taxon>Pseudomonadati</taxon>
        <taxon>Myxococcota</taxon>
        <taxon>Myxococcia</taxon>
        <taxon>Myxococcales</taxon>
        <taxon>Cystobacterineae</taxon>
        <taxon>Myxococcaceae</taxon>
        <taxon>Myxococcus</taxon>
    </lineage>
</organism>
<sequence>MQHKRFAWTCAAAGMLAAMSLLGACDPEDDDKTPDPQADAGTKPDSGTPQDSGTPDAGAPDSGTPDSGTPDSGTPDAGEPPPDAGTPDAGPTVTLPLAVDSHWAASGYMGDGEQGTITYASECATPRPGTGKGTCHKFTYTVGGNNWGGVWWQYPESNWGDLPGFEIPDGASVLSFYAWGAAGGEVVKFLAGLSTKADGFTLDTGDVTLTTTPTEYTIDVSRVRYRKVVGGFGWVAGGKPSPVVFFIDDIQWR</sequence>
<keyword evidence="2" id="KW-0732">Signal</keyword>
<comment type="caution">
    <text evidence="3">The sequence shown here is derived from an EMBL/GenBank/DDBJ whole genome shotgun (WGS) entry which is preliminary data.</text>
</comment>
<dbReference type="OrthoDB" id="5511920at2"/>
<evidence type="ECO:0000256" key="1">
    <source>
        <dbReference type="SAM" id="MobiDB-lite"/>
    </source>
</evidence>
<feature type="signal peptide" evidence="2">
    <location>
        <begin position="1"/>
        <end position="23"/>
    </location>
</feature>
<dbReference type="PROSITE" id="PS51257">
    <property type="entry name" value="PROKAR_LIPOPROTEIN"/>
    <property type="match status" value="1"/>
</dbReference>
<feature type="region of interest" description="Disordered" evidence="1">
    <location>
        <begin position="24"/>
        <end position="94"/>
    </location>
</feature>
<evidence type="ECO:0000256" key="2">
    <source>
        <dbReference type="SAM" id="SignalP"/>
    </source>
</evidence>
<name>A0A511SYX1_MYXFU</name>
<protein>
    <recommendedName>
        <fullName evidence="7">Lipoprotein</fullName>
    </recommendedName>
</protein>
<accession>A0A511SYX1</accession>
<feature type="chain" id="PRO_5023136807" description="Lipoprotein" evidence="2">
    <location>
        <begin position="24"/>
        <end position="253"/>
    </location>
</feature>
<dbReference type="Proteomes" id="UP000321514">
    <property type="component" value="Unassembled WGS sequence"/>
</dbReference>
<evidence type="ECO:0000313" key="4">
    <source>
        <dbReference type="EMBL" id="SEU00365.1"/>
    </source>
</evidence>
<dbReference type="Gene3D" id="2.60.120.430">
    <property type="entry name" value="Galactose-binding lectin"/>
    <property type="match status" value="1"/>
</dbReference>
<keyword evidence="5" id="KW-1185">Reference proteome</keyword>
<dbReference type="STRING" id="1334629.MFUL124B02_37895"/>
<dbReference type="AlphaFoldDB" id="A0A511SYX1"/>
<dbReference type="EMBL" id="FOIB01000004">
    <property type="protein sequence ID" value="SEU00365.1"/>
    <property type="molecule type" value="Genomic_DNA"/>
</dbReference>
<gene>
    <name evidence="3" type="ORF">MFU01_21160</name>
    <name evidence="4" type="ORF">SAMN05443572_104295</name>
</gene>
<evidence type="ECO:0000313" key="5">
    <source>
        <dbReference type="Proteomes" id="UP000183760"/>
    </source>
</evidence>
<reference evidence="3 6" key="2">
    <citation type="submission" date="2019-07" db="EMBL/GenBank/DDBJ databases">
        <title>Whole genome shotgun sequence of Myxococcus fulvus NBRC 100333.</title>
        <authorList>
            <person name="Hosoyama A."/>
            <person name="Uohara A."/>
            <person name="Ohji S."/>
            <person name="Ichikawa N."/>
        </authorList>
    </citation>
    <scope>NUCLEOTIDE SEQUENCE [LARGE SCALE GENOMIC DNA]</scope>
    <source>
        <strain evidence="3 6">NBRC 100333</strain>
    </source>
</reference>
<evidence type="ECO:0000313" key="3">
    <source>
        <dbReference type="EMBL" id="GEN07079.1"/>
    </source>
</evidence>
<dbReference type="EMBL" id="BJXR01000020">
    <property type="protein sequence ID" value="GEN07079.1"/>
    <property type="molecule type" value="Genomic_DNA"/>
</dbReference>
<evidence type="ECO:0000313" key="6">
    <source>
        <dbReference type="Proteomes" id="UP000321514"/>
    </source>
</evidence>
<proteinExistence type="predicted"/>
<dbReference type="RefSeq" id="WP_046716367.1">
    <property type="nucleotide sequence ID" value="NZ_BJXR01000020.1"/>
</dbReference>